<keyword evidence="3" id="KW-1185">Reference proteome</keyword>
<evidence type="ECO:0000256" key="1">
    <source>
        <dbReference type="SAM" id="Phobius"/>
    </source>
</evidence>
<keyword evidence="1" id="KW-0472">Membrane</keyword>
<proteinExistence type="predicted"/>
<reference evidence="2 3" key="1">
    <citation type="submission" date="2020-05" db="EMBL/GenBank/DDBJ databases">
        <title>Identification and distribution of gene clusters putatively required for synthesis of sphingolipid metabolism inhibitors in phylogenetically diverse species of the filamentous fungus Fusarium.</title>
        <authorList>
            <person name="Kim H.-S."/>
            <person name="Busman M."/>
            <person name="Brown D.W."/>
            <person name="Divon H."/>
            <person name="Uhlig S."/>
            <person name="Proctor R.H."/>
        </authorList>
    </citation>
    <scope>NUCLEOTIDE SEQUENCE [LARGE SCALE GENOMIC DNA]</scope>
    <source>
        <strain evidence="2 3">NRRL 20693</strain>
    </source>
</reference>
<name>A0A8H5TBL1_FUSHE</name>
<gene>
    <name evidence="2" type="ORF">FHETE_6375</name>
</gene>
<evidence type="ECO:0000313" key="2">
    <source>
        <dbReference type="EMBL" id="KAF5666074.1"/>
    </source>
</evidence>
<organism evidence="2 3">
    <name type="scientific">Fusarium heterosporum</name>
    <dbReference type="NCBI Taxonomy" id="42747"/>
    <lineage>
        <taxon>Eukaryota</taxon>
        <taxon>Fungi</taxon>
        <taxon>Dikarya</taxon>
        <taxon>Ascomycota</taxon>
        <taxon>Pezizomycotina</taxon>
        <taxon>Sordariomycetes</taxon>
        <taxon>Hypocreomycetidae</taxon>
        <taxon>Hypocreales</taxon>
        <taxon>Nectriaceae</taxon>
        <taxon>Fusarium</taxon>
        <taxon>Fusarium heterosporum species complex</taxon>
    </lineage>
</organism>
<evidence type="ECO:0000313" key="3">
    <source>
        <dbReference type="Proteomes" id="UP000567885"/>
    </source>
</evidence>
<comment type="caution">
    <text evidence="2">The sequence shown here is derived from an EMBL/GenBank/DDBJ whole genome shotgun (WGS) entry which is preliminary data.</text>
</comment>
<dbReference type="AlphaFoldDB" id="A0A8H5TBL1"/>
<dbReference type="EMBL" id="JAAGWQ010000112">
    <property type="protein sequence ID" value="KAF5666074.1"/>
    <property type="molecule type" value="Genomic_DNA"/>
</dbReference>
<feature type="transmembrane region" description="Helical" evidence="1">
    <location>
        <begin position="289"/>
        <end position="313"/>
    </location>
</feature>
<sequence length="353" mass="40699">MAVSQLPRDDQYQLLNRIWRGMPRSDFDTYQGLYDKYFLYLDEQASSIQRRSSLYSVHSIDELISIIFLFRGKTQTKVEVLADTSELSQRSADMAASLWLTVHIQHYSGDQSTLHQWPSDESLPSVVKAWFNTTATPSSNNRQIPESFSIPNLIRYYGFKITWTSDLLRHLAIDWKYKQITVFEHAICLRNHLEYSDGCPLPKKIIEEAIDTIKLLFPDSKETKVFLSQRDRKFLKIPFGRERPLSLNDYAYWQQSISLLLDHWEQGPRGWSQIRLRPDRSNFLEYSTFWAATVVLLLTIFSIVFGVASLALAKQALDVSIRSLEVSVKSYDLSLAVACAEANSSDVLPSFCK</sequence>
<keyword evidence="1" id="KW-0812">Transmembrane</keyword>
<keyword evidence="1" id="KW-1133">Transmembrane helix</keyword>
<protein>
    <submittedName>
        <fullName evidence="2">Uncharacterized protein</fullName>
    </submittedName>
</protein>
<accession>A0A8H5TBL1</accession>
<dbReference type="Proteomes" id="UP000567885">
    <property type="component" value="Unassembled WGS sequence"/>
</dbReference>
<dbReference type="OrthoDB" id="5428890at2759"/>